<organism evidence="2 3">
    <name type="scientific">Rasamsonia emersonii (strain ATCC 16479 / CBS 393.64 / IMI 116815)</name>
    <dbReference type="NCBI Taxonomy" id="1408163"/>
    <lineage>
        <taxon>Eukaryota</taxon>
        <taxon>Fungi</taxon>
        <taxon>Dikarya</taxon>
        <taxon>Ascomycota</taxon>
        <taxon>Pezizomycotina</taxon>
        <taxon>Eurotiomycetes</taxon>
        <taxon>Eurotiomycetidae</taxon>
        <taxon>Eurotiales</taxon>
        <taxon>Trichocomaceae</taxon>
        <taxon>Rasamsonia</taxon>
    </lineage>
</organism>
<feature type="compositionally biased region" description="Low complexity" evidence="1">
    <location>
        <begin position="117"/>
        <end position="126"/>
    </location>
</feature>
<gene>
    <name evidence="2" type="ORF">T310_2844</name>
</gene>
<dbReference type="RefSeq" id="XP_013329730.1">
    <property type="nucleotide sequence ID" value="XM_013474276.1"/>
</dbReference>
<protein>
    <submittedName>
        <fullName evidence="2">Uncharacterized protein</fullName>
    </submittedName>
</protein>
<keyword evidence="3" id="KW-1185">Reference proteome</keyword>
<comment type="caution">
    <text evidence="2">The sequence shown here is derived from an EMBL/GenBank/DDBJ whole genome shotgun (WGS) entry which is preliminary data.</text>
</comment>
<dbReference type="EMBL" id="LASV01000111">
    <property type="protein sequence ID" value="KKA23118.1"/>
    <property type="molecule type" value="Genomic_DNA"/>
</dbReference>
<feature type="compositionally biased region" description="Low complexity" evidence="1">
    <location>
        <begin position="26"/>
        <end position="35"/>
    </location>
</feature>
<feature type="region of interest" description="Disordered" evidence="1">
    <location>
        <begin position="1"/>
        <end position="44"/>
    </location>
</feature>
<proteinExistence type="predicted"/>
<evidence type="ECO:0000256" key="1">
    <source>
        <dbReference type="SAM" id="MobiDB-lite"/>
    </source>
</evidence>
<accession>A0A0F4YZS0</accession>
<dbReference type="AlphaFoldDB" id="A0A0F4YZS0"/>
<evidence type="ECO:0000313" key="2">
    <source>
        <dbReference type="EMBL" id="KKA23118.1"/>
    </source>
</evidence>
<name>A0A0F4YZS0_RASE3</name>
<reference evidence="2 3" key="1">
    <citation type="submission" date="2015-04" db="EMBL/GenBank/DDBJ databases">
        <authorList>
            <person name="Heijne W.H."/>
            <person name="Fedorova N.D."/>
            <person name="Nierman W.C."/>
            <person name="Vollebregt A.W."/>
            <person name="Zhao Z."/>
            <person name="Wu L."/>
            <person name="Kumar M."/>
            <person name="Stam H."/>
            <person name="van den Berg M.A."/>
            <person name="Pel H.J."/>
        </authorList>
    </citation>
    <scope>NUCLEOTIDE SEQUENCE [LARGE SCALE GENOMIC DNA]</scope>
    <source>
        <strain evidence="2 3">CBS 393.64</strain>
    </source>
</reference>
<evidence type="ECO:0000313" key="3">
    <source>
        <dbReference type="Proteomes" id="UP000053958"/>
    </source>
</evidence>
<dbReference type="Proteomes" id="UP000053958">
    <property type="component" value="Unassembled WGS sequence"/>
</dbReference>
<dbReference type="GeneID" id="25315195"/>
<sequence>MSTPCDTPPDRTETGEEPTINVERVSSNQSSFFSPSPLPSRSRRRIPISKTAAYSWLSVQKIMEHAQSATGSVTCSRYDVSLSDAINGQSESELLENPGLPEQPAIVLTRIASTSTASTVSSGSGSDDMVHNSKTHPAADSNSNMSSLGGGKIDNLLDGAADDGVDGYVG</sequence>
<feature type="region of interest" description="Disordered" evidence="1">
    <location>
        <begin position="117"/>
        <end position="147"/>
    </location>
</feature>